<feature type="repeat" description="ANK" evidence="10">
    <location>
        <begin position="1082"/>
        <end position="1114"/>
    </location>
</feature>
<dbReference type="SUPFAM" id="SSF48403">
    <property type="entry name" value="Ankyrin repeat"/>
    <property type="match status" value="1"/>
</dbReference>
<organism evidence="11 12">
    <name type="scientific">Nephila pilipes</name>
    <name type="common">Giant wood spider</name>
    <name type="synonym">Nephila maculata</name>
    <dbReference type="NCBI Taxonomy" id="299642"/>
    <lineage>
        <taxon>Eukaryota</taxon>
        <taxon>Metazoa</taxon>
        <taxon>Ecdysozoa</taxon>
        <taxon>Arthropoda</taxon>
        <taxon>Chelicerata</taxon>
        <taxon>Arachnida</taxon>
        <taxon>Araneae</taxon>
        <taxon>Araneomorphae</taxon>
        <taxon>Entelegynae</taxon>
        <taxon>Araneoidea</taxon>
        <taxon>Nephilidae</taxon>
        <taxon>Nephila</taxon>
    </lineage>
</organism>
<dbReference type="GO" id="GO:0005576">
    <property type="term" value="C:extracellular region"/>
    <property type="evidence" value="ECO:0007669"/>
    <property type="project" value="UniProtKB-SubCell"/>
</dbReference>
<evidence type="ECO:0000256" key="6">
    <source>
        <dbReference type="ARBA" id="ARBA00022656"/>
    </source>
</evidence>
<dbReference type="Proteomes" id="UP000887013">
    <property type="component" value="Unassembled WGS sequence"/>
</dbReference>
<evidence type="ECO:0000256" key="1">
    <source>
        <dbReference type="ARBA" id="ARBA00004175"/>
    </source>
</evidence>
<feature type="repeat" description="ANK" evidence="10">
    <location>
        <begin position="1155"/>
        <end position="1187"/>
    </location>
</feature>
<comment type="subcellular location">
    <subcellularLocation>
        <location evidence="2">Secreted</location>
    </subcellularLocation>
    <subcellularLocation>
        <location evidence="1">Target cell membrane</location>
    </subcellularLocation>
</comment>
<feature type="repeat" description="ANK" evidence="10">
    <location>
        <begin position="969"/>
        <end position="996"/>
    </location>
</feature>
<dbReference type="AlphaFoldDB" id="A0A8X6QPR1"/>
<dbReference type="GO" id="GO:0006887">
    <property type="term" value="P:exocytosis"/>
    <property type="evidence" value="ECO:0007669"/>
    <property type="project" value="UniProtKB-KW"/>
</dbReference>
<keyword evidence="3" id="KW-0268">Exocytosis</keyword>
<evidence type="ECO:0000256" key="2">
    <source>
        <dbReference type="ARBA" id="ARBA00004613"/>
    </source>
</evidence>
<dbReference type="OrthoDB" id="6426572at2759"/>
<accession>A0A8X6QPR1</accession>
<evidence type="ECO:0000313" key="12">
    <source>
        <dbReference type="Proteomes" id="UP000887013"/>
    </source>
</evidence>
<feature type="repeat" description="ANK" evidence="10">
    <location>
        <begin position="1115"/>
        <end position="1137"/>
    </location>
</feature>
<dbReference type="Pfam" id="PF12796">
    <property type="entry name" value="Ank_2"/>
    <property type="match status" value="2"/>
</dbReference>
<evidence type="ECO:0000256" key="7">
    <source>
        <dbReference type="ARBA" id="ARBA00022699"/>
    </source>
</evidence>
<dbReference type="GO" id="GO:0044218">
    <property type="term" value="C:other organism cell membrane"/>
    <property type="evidence" value="ECO:0007669"/>
    <property type="project" value="UniProtKB-KW"/>
</dbReference>
<keyword evidence="8" id="KW-0638">Presynaptic neurotoxin</keyword>
<keyword evidence="6" id="KW-0800">Toxin</keyword>
<dbReference type="PRINTS" id="PR01415">
    <property type="entry name" value="ANKYRIN"/>
</dbReference>
<dbReference type="Gene3D" id="1.25.40.10">
    <property type="entry name" value="Tetratricopeptide repeat domain"/>
    <property type="match status" value="2"/>
</dbReference>
<dbReference type="EMBL" id="BMAW01034015">
    <property type="protein sequence ID" value="GFU33069.1"/>
    <property type="molecule type" value="Genomic_DNA"/>
</dbReference>
<dbReference type="PROSITE" id="PS50297">
    <property type="entry name" value="ANK_REP_REGION"/>
    <property type="match status" value="4"/>
</dbReference>
<keyword evidence="4" id="KW-0964">Secreted</keyword>
<keyword evidence="7" id="KW-0528">Neurotoxin</keyword>
<dbReference type="InterPro" id="IPR011990">
    <property type="entry name" value="TPR-like_helical_dom_sf"/>
</dbReference>
<dbReference type="PROSITE" id="PS50088">
    <property type="entry name" value="ANK_REPEAT"/>
    <property type="match status" value="5"/>
</dbReference>
<dbReference type="PANTHER" id="PTHR47331:SF1">
    <property type="entry name" value="GAG-LIKE PROTEIN"/>
    <property type="match status" value="1"/>
</dbReference>
<keyword evidence="12" id="KW-1185">Reference proteome</keyword>
<dbReference type="InterPro" id="IPR043502">
    <property type="entry name" value="DNA/RNA_pol_sf"/>
</dbReference>
<dbReference type="GO" id="GO:0090729">
    <property type="term" value="F:toxin activity"/>
    <property type="evidence" value="ECO:0007669"/>
    <property type="project" value="UniProtKB-KW"/>
</dbReference>
<keyword evidence="9" id="KW-1053">Target membrane</keyword>
<reference evidence="11" key="1">
    <citation type="submission" date="2020-08" db="EMBL/GenBank/DDBJ databases">
        <title>Multicomponent nature underlies the extraordinary mechanical properties of spider dragline silk.</title>
        <authorList>
            <person name="Kono N."/>
            <person name="Nakamura H."/>
            <person name="Mori M."/>
            <person name="Yoshida Y."/>
            <person name="Ohtoshi R."/>
            <person name="Malay A.D."/>
            <person name="Moran D.A.P."/>
            <person name="Tomita M."/>
            <person name="Numata K."/>
            <person name="Arakawa K."/>
        </authorList>
    </citation>
    <scope>NUCLEOTIDE SEQUENCE</scope>
</reference>
<evidence type="ECO:0000256" key="3">
    <source>
        <dbReference type="ARBA" id="ARBA00022483"/>
    </source>
</evidence>
<dbReference type="GO" id="GO:0044231">
    <property type="term" value="C:host cell presynaptic membrane"/>
    <property type="evidence" value="ECO:0007669"/>
    <property type="project" value="UniProtKB-KW"/>
</dbReference>
<dbReference type="SUPFAM" id="SSF48452">
    <property type="entry name" value="TPR-like"/>
    <property type="match status" value="3"/>
</dbReference>
<dbReference type="Gene3D" id="1.25.40.20">
    <property type="entry name" value="Ankyrin repeat-containing domain"/>
    <property type="match status" value="2"/>
</dbReference>
<dbReference type="SMART" id="SM00248">
    <property type="entry name" value="ANK"/>
    <property type="match status" value="5"/>
</dbReference>
<comment type="caution">
    <text evidence="11">The sequence shown here is derived from an EMBL/GenBank/DDBJ whole genome shotgun (WGS) entry which is preliminary data.</text>
</comment>
<evidence type="ECO:0000313" key="11">
    <source>
        <dbReference type="EMBL" id="GFU33069.1"/>
    </source>
</evidence>
<dbReference type="GO" id="GO:0071897">
    <property type="term" value="P:DNA biosynthetic process"/>
    <property type="evidence" value="ECO:0007669"/>
    <property type="project" value="UniProtKB-ARBA"/>
</dbReference>
<evidence type="ECO:0000256" key="8">
    <source>
        <dbReference type="ARBA" id="ARBA00023028"/>
    </source>
</evidence>
<evidence type="ECO:0000256" key="9">
    <source>
        <dbReference type="ARBA" id="ARBA00023298"/>
    </source>
</evidence>
<dbReference type="InterPro" id="IPR008042">
    <property type="entry name" value="Retrotrans_Pao"/>
</dbReference>
<dbReference type="InterPro" id="IPR036770">
    <property type="entry name" value="Ankyrin_rpt-contain_sf"/>
</dbReference>
<feature type="repeat" description="ANK" evidence="10">
    <location>
        <begin position="997"/>
        <end position="1029"/>
    </location>
</feature>
<evidence type="ECO:0000256" key="5">
    <source>
        <dbReference type="ARBA" id="ARBA00022537"/>
    </source>
</evidence>
<keyword evidence="5" id="KW-1052">Target cell membrane</keyword>
<dbReference type="InterPro" id="IPR002110">
    <property type="entry name" value="Ankyrin_rpt"/>
</dbReference>
<evidence type="ECO:0000256" key="4">
    <source>
        <dbReference type="ARBA" id="ARBA00022525"/>
    </source>
</evidence>
<protein>
    <submittedName>
        <fullName evidence="11">Uncharacterized protein</fullName>
    </submittedName>
</protein>
<evidence type="ECO:0000256" key="10">
    <source>
        <dbReference type="PROSITE-ProRule" id="PRU00023"/>
    </source>
</evidence>
<keyword evidence="10" id="KW-0040">ANK repeat</keyword>
<dbReference type="Pfam" id="PF05380">
    <property type="entry name" value="Peptidase_A17"/>
    <property type="match status" value="1"/>
</dbReference>
<dbReference type="Pfam" id="PF13424">
    <property type="entry name" value="TPR_12"/>
    <property type="match status" value="2"/>
</dbReference>
<proteinExistence type="predicted"/>
<gene>
    <name evidence="11" type="primary">AVEN_217200_1</name>
    <name evidence="11" type="ORF">NPIL_512191</name>
</gene>
<sequence>MSKASMNLRKWMTNDRNLIKELEKENYDIHPILNDSKVTKLKVLGIQWDFQDDILSVETAWVTEFLKRKKNTKRFILQTAGKMHEPLGLIPQFTVRLKFLLQKFIHNCRGKNKKNGPLKVEAVGLAEEFLIKYEQRFLSEGLGIRDDPVVHERDQAMEIFKETVEFENGRYIVQLPFRKSYNELSDNYSLAKQRFQGLWRRFGHDSELYQQYREIILDYSEQGIIEVKTETTDNELKRPVYYLPHQAVYRFNRVNFGVSSSPFLLAATIRHHIEKYKHEFPDTVELLDRSFYVDDLISGGNEFEKALQTSRRAKYIMEAAGMDLRKWITNDTNLMEQWKKENFDVHPVHETVSLGANETKVLGLSWNSHEDYLTTDTKSLLEFVSLDKNTKRFILQAVGKIFDPLGLISPFTVRMKCLLQDLWKEEIQWDDPLPTHIEKEWKKWREELPHLGSLKIPRLVLDSTLLEDDFQGTSLLVMEEKIRQALHAVSSEENGAKALDILHISTYFIADRHIHMDIFLISLCGNEELKGVVRLLKRHSLIQYEEKSTTYIVKKPVQKILRTFLKEHGKERTVLQRAIILFQTALLTEMTRPSILDHAMSVLSFASEYEDLIQISINLPSNIIMSLMKQNKLVEAYSYGKKAMNFLKETVGENHPETLTLQHNLVTIQGVQGKHAEAFRISQSLYENDLRFSGKKEVTHTLVTSARLLCELSKYDEALHIYQILIGEEKVCNTLDNIILTAWHDYALLLHDIGRLSEAFDILQDVLTQQMKILNVEDNEFLQTRCTMATVLTQQKKYNQALYHYQDVLDIRKQLLGELHPDTLRIRRDIGIVLQFQANYHEALKILEDVAEKFTQVAGALNPDVLSTRANIVAILIHQTQYDRALEIAKDVYRKYKNTLGEKHNETLRVKHNIGGIYLRQRRIKEASATFQEVFDGFSEVFGPNHDLTREAKATLDILQLPQTIKITIHSAAKSGDLRKITNLIHKGADINEVDSTGKTPLHYAALHGRINVVKYLLKKSVMYNVKDFEGKTPLQLTKNNEIKNLLIITQNLFKDVKEGNYEKVAGCISGNAYFVNIKDKSGYSFLHWATYKGHLQVVKKLLNANADARCTSIKGNTPLHIAASKGHTKIAMILLQSINENELQEFINTKTSCGGNTALHVAAEKDDLEMVRCLMQYGAAPDVKNANNEAPINLANDQSIRNLLNM</sequence>
<dbReference type="SUPFAM" id="SSF56672">
    <property type="entry name" value="DNA/RNA polymerases"/>
    <property type="match status" value="1"/>
</dbReference>
<dbReference type="PANTHER" id="PTHR47331">
    <property type="entry name" value="PHD-TYPE DOMAIN-CONTAINING PROTEIN"/>
    <property type="match status" value="1"/>
</dbReference>
<keyword evidence="9" id="KW-0472">Membrane</keyword>
<name>A0A8X6QPR1_NEPPI</name>